<protein>
    <submittedName>
        <fullName evidence="2">DNA-binding protein</fullName>
    </submittedName>
</protein>
<dbReference type="GO" id="GO:0003677">
    <property type="term" value="F:DNA binding"/>
    <property type="evidence" value="ECO:0007669"/>
    <property type="project" value="UniProtKB-KW"/>
</dbReference>
<dbReference type="Pfam" id="PF20106">
    <property type="entry name" value="DUF6496"/>
    <property type="match status" value="1"/>
</dbReference>
<evidence type="ECO:0000256" key="1">
    <source>
        <dbReference type="SAM" id="MobiDB-lite"/>
    </source>
</evidence>
<dbReference type="InterPro" id="IPR045468">
    <property type="entry name" value="DUF6496"/>
</dbReference>
<feature type="region of interest" description="Disordered" evidence="1">
    <location>
        <begin position="1"/>
        <end position="32"/>
    </location>
</feature>
<feature type="compositionally biased region" description="Basic and acidic residues" evidence="1">
    <location>
        <begin position="70"/>
        <end position="83"/>
    </location>
</feature>
<sequence length="175" mass="18428">MPERKVIERARADKRAGKSPSTQAGEFVKDEIDRVRAGKHGVRSAKQAIAIGLSKARRAGVDLKPPAKGKTSEATRKKAEQDVAKGQGKQKASASKESRNKRSRTTTAVMQRESKEGASSEAMSAQSKSAAARRPASSRSAAAKKAAQTKGAAGRSAAAKKAAQTRAARAHLGRR</sequence>
<keyword evidence="3" id="KW-1185">Reference proteome</keyword>
<feature type="compositionally biased region" description="Low complexity" evidence="1">
    <location>
        <begin position="119"/>
        <end position="167"/>
    </location>
</feature>
<dbReference type="OrthoDB" id="21644at2"/>
<name>A0A4P7CT10_9BURK</name>
<proteinExistence type="predicted"/>
<dbReference type="KEGG" id="ppai:E1956_17805"/>
<dbReference type="Proteomes" id="UP000295727">
    <property type="component" value="Chromosome 2"/>
</dbReference>
<accession>A0A4P7CT10</accession>
<feature type="region of interest" description="Disordered" evidence="1">
    <location>
        <begin position="53"/>
        <end position="175"/>
    </location>
</feature>
<organism evidence="2 3">
    <name type="scientific">Paraburkholderia pallida</name>
    <dbReference type="NCBI Taxonomy" id="2547399"/>
    <lineage>
        <taxon>Bacteria</taxon>
        <taxon>Pseudomonadati</taxon>
        <taxon>Pseudomonadota</taxon>
        <taxon>Betaproteobacteria</taxon>
        <taxon>Burkholderiales</taxon>
        <taxon>Burkholderiaceae</taxon>
        <taxon>Paraburkholderia</taxon>
    </lineage>
</organism>
<dbReference type="AlphaFoldDB" id="A0A4P7CT10"/>
<evidence type="ECO:0000313" key="3">
    <source>
        <dbReference type="Proteomes" id="UP000295727"/>
    </source>
</evidence>
<dbReference type="EMBL" id="CP038149">
    <property type="protein sequence ID" value="QBQ99085.1"/>
    <property type="molecule type" value="Genomic_DNA"/>
</dbReference>
<dbReference type="RefSeq" id="WP_134751487.1">
    <property type="nucleotide sequence ID" value="NZ_CP038149.1"/>
</dbReference>
<feature type="compositionally biased region" description="Basic and acidic residues" evidence="1">
    <location>
        <begin position="1"/>
        <end position="16"/>
    </location>
</feature>
<gene>
    <name evidence="2" type="ORF">E1956_17805</name>
</gene>
<evidence type="ECO:0000313" key="2">
    <source>
        <dbReference type="EMBL" id="QBQ99085.1"/>
    </source>
</evidence>
<reference evidence="2 3" key="1">
    <citation type="submission" date="2019-03" db="EMBL/GenBank/DDBJ databases">
        <title>Paraburkholderia sp. 7MH5, isolated from subtropical forest soil.</title>
        <authorList>
            <person name="Gao Z.-H."/>
            <person name="Qiu L.-H."/>
        </authorList>
    </citation>
    <scope>NUCLEOTIDE SEQUENCE [LARGE SCALE GENOMIC DNA]</scope>
    <source>
        <strain evidence="2 3">7MH5</strain>
    </source>
</reference>
<keyword evidence="2" id="KW-0238">DNA-binding</keyword>